<dbReference type="Pfam" id="PF24607">
    <property type="entry name" value="CBM_AftD"/>
    <property type="match status" value="1"/>
</dbReference>
<keyword evidence="5" id="KW-1185">Reference proteome</keyword>
<name>A0A2T0N7H1_9ACTN</name>
<reference evidence="4 5" key="1">
    <citation type="submission" date="2018-03" db="EMBL/GenBank/DDBJ databases">
        <title>Genomic Encyclopedia of Type Strains, Phase III (KMG-III): the genomes of soil and plant-associated and newly described type strains.</title>
        <authorList>
            <person name="Whitman W."/>
        </authorList>
    </citation>
    <scope>NUCLEOTIDE SEQUENCE [LARGE SCALE GENOMIC DNA]</scope>
    <source>
        <strain evidence="4 5">CGMCC 4.7104</strain>
    </source>
</reference>
<feature type="transmembrane region" description="Helical" evidence="1">
    <location>
        <begin position="312"/>
        <end position="333"/>
    </location>
</feature>
<dbReference type="Pfam" id="PF11847">
    <property type="entry name" value="GT-C_AftD"/>
    <property type="match status" value="1"/>
</dbReference>
<sequence length="1377" mass="146811">MSEPTGARRAMSLLPTDKLVAGRRTGAGRPVGEPARRRLWLLLCCFGFALMAFTTKPGHLISDTKMDLALNPVGWLERAAHLWDIQHFGQLQNQVAGYVFPMGPFFALGDLAGVEPWVTQRLWLTLLMSVAFLGVERLSRQLGIGTPGTRIAGALAYALAPRTLSILGEISIEWLPAAMLPWILIPLLTASETGQRARGAVRSALAVALCGGVNAVAVLAVLVAPVLYILTRPRPVPRWRLLAWWSGAVAVATLFWTLPLLLVGRYAFSFLPYTETSETTTAVTSLTNVLRGASDWVRYLPLNGVFEQPPGFAIATSATMVVVTGVLAALGLAGLARRDLPAKGFVVALFLVGVVALVAGHASALEPVLAEPVRWLLDGPLAPLRNLRKFDPLIRLALAFGLAHLLVRARIPLRTVAVAAAAALVLPVFNQGLAAPGDFERVPSHWQEAADWLNRNAGDDGVLVVPGAKFGEYVWGRPMDEPLQALTTARWTARQITPPGSVGLTRLLDVIDQRLAAGHGSAGMATVLRRLGVRYLLVRNDLIRQNLQGAWPSRVHEALRETPGLTKVRSFGEPVGDKETDDAVNQLDAPFPALDLYEVAGSSDLVSVQAAADAVAVRGGPDSLLAMGDLGLLGDAPVLVNGDAGTREAPTVVSDALRLRERSFGEIRTNLSPTLTAGSKADFAGVRALDLLENGWLDETAVAEYHGISGISASSSVADPYAIAGISSTGRSPWAAMDGNVRTGWESDGSRRPVGEWLRVDLPGSTRIPYVNVMFAPDLLLGQVITKVAVESEAGGLVQDVRRTTEPQRLRVPDGTTSWVRIKVAGTASKEWSYGQRVGIVELSIPGVTAGRSIRLPGQGGDVYVMDRGLDERPACMRNTYRWVCNEVMLAKQGEETGFDRTFRAESASAANVRGTAVLRDPKLVDRFTRVRADLTTVTGSSQLSEDAVVSPRSAFDADGSTTWIPASDDAEPTLTIAWKGKRTISRVQIGRPGGDKQPMDVIVSGDGGAVRGGRVDERNVLTFKPMKTSKIKLRFTPFSQRLQVTELVVPGVDPVGRPADIPLRLDCGLGPNIEVNGRSVATRVVGTHADLLEQRPVRIIGCSKAGLAAGDNRVRVAGWDPYAIDSLVVGSLAEKPRGVEGAAVQSVWTTTAREVTVSAPKDAFLVVNENYNAGWRAQISGKTLKPVRIDGWKQGWELPAGTSGTAELEYLPDRVYRLALLLGLAGIALLALAALVLRGPRPEHVRETAPASAARMARPRAPYVIVLALAFGGWVANWPGMIAVLAAVLVTLLLRSRGLPAHWAAAGVFGAATAALAAAMVLREYGIDVALLMDEAPQLAACAAVGVLFGQLVTEPARPAAEPERPAAEQVLTGVG</sequence>
<evidence type="ECO:0000259" key="3">
    <source>
        <dbReference type="Pfam" id="PF24607"/>
    </source>
</evidence>
<dbReference type="RefSeq" id="WP_181307184.1">
    <property type="nucleotide sequence ID" value="NZ_PVNG01000003.1"/>
</dbReference>
<evidence type="ECO:0000256" key="1">
    <source>
        <dbReference type="SAM" id="Phobius"/>
    </source>
</evidence>
<protein>
    <submittedName>
        <fullName evidence="4">Arabinofuranan 3-O-arabinosyltransferase</fullName>
    </submittedName>
</protein>
<dbReference type="InterPro" id="IPR008979">
    <property type="entry name" value="Galactose-bd-like_sf"/>
</dbReference>
<feature type="transmembrane region" description="Helical" evidence="1">
    <location>
        <begin position="1264"/>
        <end position="1295"/>
    </location>
</feature>
<feature type="transmembrane region" description="Helical" evidence="1">
    <location>
        <begin position="205"/>
        <end position="230"/>
    </location>
</feature>
<keyword evidence="1" id="KW-0812">Transmembrane</keyword>
<feature type="domain" description="Arabinofuranosyltransferase D third carbohydrate binding module" evidence="3">
    <location>
        <begin position="937"/>
        <end position="1057"/>
    </location>
</feature>
<dbReference type="SUPFAM" id="SSF49785">
    <property type="entry name" value="Galactose-binding domain-like"/>
    <property type="match status" value="2"/>
</dbReference>
<organism evidence="4 5">
    <name type="scientific">Nonomuraea fuscirosea</name>
    <dbReference type="NCBI Taxonomy" id="1291556"/>
    <lineage>
        <taxon>Bacteria</taxon>
        <taxon>Bacillati</taxon>
        <taxon>Actinomycetota</taxon>
        <taxon>Actinomycetes</taxon>
        <taxon>Streptosporangiales</taxon>
        <taxon>Streptosporangiaceae</taxon>
        <taxon>Nonomuraea</taxon>
    </lineage>
</organism>
<evidence type="ECO:0000313" key="5">
    <source>
        <dbReference type="Proteomes" id="UP000238312"/>
    </source>
</evidence>
<dbReference type="Proteomes" id="UP000238312">
    <property type="component" value="Unassembled WGS sequence"/>
</dbReference>
<feature type="transmembrane region" description="Helical" evidence="1">
    <location>
        <begin position="1301"/>
        <end position="1323"/>
    </location>
</feature>
<dbReference type="GO" id="GO:0016740">
    <property type="term" value="F:transferase activity"/>
    <property type="evidence" value="ECO:0007669"/>
    <property type="project" value="UniProtKB-KW"/>
</dbReference>
<feature type="transmembrane region" description="Helical" evidence="1">
    <location>
        <begin position="39"/>
        <end position="55"/>
    </location>
</feature>
<accession>A0A2T0N7H1</accession>
<dbReference type="InterPro" id="IPR056997">
    <property type="entry name" value="CBM_AftD"/>
</dbReference>
<feature type="transmembrane region" description="Helical" evidence="1">
    <location>
        <begin position="242"/>
        <end position="268"/>
    </location>
</feature>
<keyword evidence="4" id="KW-0808">Transferase</keyword>
<feature type="domain" description="Alpha-(1-&gt;3)-arabinofuranosyltransferase N-terminal GT-C" evidence="2">
    <location>
        <begin position="49"/>
        <end position="680"/>
    </location>
</feature>
<feature type="transmembrane region" description="Helical" evidence="1">
    <location>
        <begin position="345"/>
        <end position="365"/>
    </location>
</feature>
<gene>
    <name evidence="4" type="ORF">B0I32_103461</name>
</gene>
<comment type="caution">
    <text evidence="4">The sequence shown here is derived from an EMBL/GenBank/DDBJ whole genome shotgun (WGS) entry which is preliminary data.</text>
</comment>
<keyword evidence="1" id="KW-1133">Transmembrane helix</keyword>
<proteinExistence type="predicted"/>
<evidence type="ECO:0000313" key="4">
    <source>
        <dbReference type="EMBL" id="PRX68499.1"/>
    </source>
</evidence>
<keyword evidence="1" id="KW-0472">Membrane</keyword>
<evidence type="ECO:0000259" key="2">
    <source>
        <dbReference type="Pfam" id="PF11847"/>
    </source>
</evidence>
<dbReference type="InterPro" id="IPR021798">
    <property type="entry name" value="AftD_N"/>
</dbReference>
<dbReference type="Gene3D" id="2.60.120.260">
    <property type="entry name" value="Galactose-binding domain-like"/>
    <property type="match status" value="2"/>
</dbReference>
<dbReference type="EMBL" id="PVNG01000003">
    <property type="protein sequence ID" value="PRX68499.1"/>
    <property type="molecule type" value="Genomic_DNA"/>
</dbReference>
<feature type="transmembrane region" description="Helical" evidence="1">
    <location>
        <begin position="1216"/>
        <end position="1238"/>
    </location>
</feature>